<accession>A0A836HSV0</accession>
<evidence type="ECO:0000313" key="3">
    <source>
        <dbReference type="Proteomes" id="UP000673552"/>
    </source>
</evidence>
<dbReference type="KEGG" id="lmat:92515663"/>
<feature type="compositionally biased region" description="Basic and acidic residues" evidence="1">
    <location>
        <begin position="362"/>
        <end position="374"/>
    </location>
</feature>
<dbReference type="GeneID" id="92515663"/>
<feature type="region of interest" description="Disordered" evidence="1">
    <location>
        <begin position="119"/>
        <end position="378"/>
    </location>
</feature>
<dbReference type="AlphaFoldDB" id="A0A836HSV0"/>
<feature type="compositionally biased region" description="Low complexity" evidence="1">
    <location>
        <begin position="125"/>
        <end position="141"/>
    </location>
</feature>
<evidence type="ECO:0000256" key="1">
    <source>
        <dbReference type="SAM" id="MobiDB-lite"/>
    </source>
</evidence>
<evidence type="ECO:0000313" key="2">
    <source>
        <dbReference type="EMBL" id="KAG5481993.1"/>
    </source>
</evidence>
<reference evidence="3" key="1">
    <citation type="journal article" date="2021" name="Microbiol. Resour. Announc.">
        <title>LGAAP: Leishmaniinae Genome Assembly and Annotation Pipeline.</title>
        <authorList>
            <person name="Almutairi H."/>
            <person name="Urbaniak M.D."/>
            <person name="Bates M.D."/>
            <person name="Jariyapan N."/>
            <person name="Kwakye-Nuako G."/>
            <person name="Thomaz-Soccol V."/>
            <person name="Al-Salem W.S."/>
            <person name="Dillon R.J."/>
            <person name="Bates P.A."/>
            <person name="Gatherer D."/>
        </authorList>
    </citation>
    <scope>NUCLEOTIDE SEQUENCE [LARGE SCALE GENOMIC DNA]</scope>
</reference>
<comment type="caution">
    <text evidence="2">The sequence shown here is derived from an EMBL/GenBank/DDBJ whole genome shotgun (WGS) entry which is preliminary data.</text>
</comment>
<dbReference type="EMBL" id="JAFEUZ010000016">
    <property type="protein sequence ID" value="KAG5481993.1"/>
    <property type="molecule type" value="Genomic_DNA"/>
</dbReference>
<dbReference type="RefSeq" id="XP_067179786.1">
    <property type="nucleotide sequence ID" value="XM_067323151.1"/>
</dbReference>
<feature type="compositionally biased region" description="Polar residues" evidence="1">
    <location>
        <begin position="186"/>
        <end position="206"/>
    </location>
</feature>
<proteinExistence type="predicted"/>
<keyword evidence="3" id="KW-1185">Reference proteome</keyword>
<sequence length="953" mass="101229">MPTSGPHATYLPSSSALPNAALALQPLRSSLRVASPVVSAFTPPPAVPSPAFPALPDSTLLSLHSAASSIAPRIGVRDVAELVRHLAESRYITRQLQQRVRQMESSFNVNATALGDSTMSDAHAQRSTTAAAQAAGERLATSGEAEADTAAVHVPPPDSRAREATTRGGRRRCTANERGSAPPRPASSTCVRASKRTSSVSAATRQSRADNSRSPRSPHRGTSSLTSSFAATASTNASATSSSLPSTSPSTSIAESPVGCGLPSPSSRRAPNRASSAASSRHGRRIASRRQHGPRRTHSALERPRHRRRSSFVNRHHTITGASHKSEQPRHRSSAAHHRARTRSQKRHHRKAHLTDGYTTPKGREGDEARHETHAAPASLVRRYRRSSVTRSRRHRRIRRLAAEAARCVRASRSPPPPAALPALKGTRGLSFTPESTRVWQRRFYDLLARCADERKRRDADLADIHEMIECISWEQEQSQHSHRQRHHTRTVECEAEGSTPLPLRHGAASHDCAQGIVGEAGAASDELAVATPQVVAHTADGGNMRIKDDVGGPRGHATAGDAAIPVHDSLEYVEVLRCEADAWRQRCLTLLQQQRLGAEATWASDASVAPLPQRPSSAAAGRPPLLAFAAPTSSEAEALMSVNTSTMADVEAVAVHGGADGACERDSFTAAAHLIDCAVHSKPSRLPLPSYASTPVSVAARVAQRPSPSASPAEAAVGAAPSSAHQVYHPYAPPRPHAGSHVPSAVETTFDASFPTPPLVTPSRLAASSSNPSPARPPLFVGVPGYASLITHTASHAAWPRQLLSAPPPSGNAPRHSNSPGVAFPAITSVFPGAPSFDAGASATWGDVGRSGASQDHEHASSITSHWLLDATRSHQRQMDLSASPPVSTPETLLPCPHSFLSHKSPPSSSKAAELVVAREQLERDIRRHDQLLKAIGKLQKTAAEHATRRAL</sequence>
<gene>
    <name evidence="2" type="ORF">LSCM1_05706</name>
</gene>
<organism evidence="2 3">
    <name type="scientific">Leishmania martiniquensis</name>
    <dbReference type="NCBI Taxonomy" id="1580590"/>
    <lineage>
        <taxon>Eukaryota</taxon>
        <taxon>Discoba</taxon>
        <taxon>Euglenozoa</taxon>
        <taxon>Kinetoplastea</taxon>
        <taxon>Metakinetoplastina</taxon>
        <taxon>Trypanosomatida</taxon>
        <taxon>Trypanosomatidae</taxon>
        <taxon>Leishmaniinae</taxon>
        <taxon>Leishmania</taxon>
    </lineage>
</organism>
<name>A0A836HSV0_9TRYP</name>
<feature type="compositionally biased region" description="Basic residues" evidence="1">
    <location>
        <begin position="331"/>
        <end position="352"/>
    </location>
</feature>
<feature type="compositionally biased region" description="Low complexity" evidence="1">
    <location>
        <begin position="263"/>
        <end position="280"/>
    </location>
</feature>
<dbReference type="OrthoDB" id="267776at2759"/>
<feature type="compositionally biased region" description="Low complexity" evidence="1">
    <location>
        <begin position="222"/>
        <end position="252"/>
    </location>
</feature>
<reference evidence="3" key="2">
    <citation type="journal article" date="2021" name="Sci. Data">
        <title>Chromosome-scale genome sequencing, assembly and annotation of six genomes from subfamily Leishmaniinae.</title>
        <authorList>
            <person name="Almutairi H."/>
            <person name="Urbaniak M.D."/>
            <person name="Bates M.D."/>
            <person name="Jariyapan N."/>
            <person name="Kwakye-Nuako G."/>
            <person name="Thomaz Soccol V."/>
            <person name="Al-Salem W.S."/>
            <person name="Dillon R.J."/>
            <person name="Bates P.A."/>
            <person name="Gatherer D."/>
        </authorList>
    </citation>
    <scope>NUCLEOTIDE SEQUENCE [LARGE SCALE GENOMIC DNA]</scope>
</reference>
<feature type="compositionally biased region" description="Basic residues" evidence="1">
    <location>
        <begin position="281"/>
        <end position="318"/>
    </location>
</feature>
<dbReference type="Proteomes" id="UP000673552">
    <property type="component" value="Unassembled WGS sequence"/>
</dbReference>
<protein>
    <submittedName>
        <fullName evidence="2">Uncharacterized protein</fullName>
    </submittedName>
</protein>